<keyword evidence="3" id="KW-1185">Reference proteome</keyword>
<proteinExistence type="predicted"/>
<feature type="region of interest" description="Disordered" evidence="1">
    <location>
        <begin position="49"/>
        <end position="77"/>
    </location>
</feature>
<comment type="caution">
    <text evidence="2">The sequence shown here is derived from an EMBL/GenBank/DDBJ whole genome shotgun (WGS) entry which is preliminary data.</text>
</comment>
<accession>A0A101MES7</accession>
<dbReference type="AlphaFoldDB" id="A0A101MES7"/>
<dbReference type="Proteomes" id="UP000055045">
    <property type="component" value="Unassembled WGS sequence"/>
</dbReference>
<dbReference type="EMBL" id="LLXE01000233">
    <property type="protein sequence ID" value="KUM59259.1"/>
    <property type="molecule type" value="Genomic_DNA"/>
</dbReference>
<sequence>MQGDRCMRETGRHVLRGYFDRTSRQDGNATSIQAQCGVGVQPGGVICSRGGMKADQGQKDKTETPRIYSKSNEKGYR</sequence>
<evidence type="ECO:0000313" key="2">
    <source>
        <dbReference type="EMBL" id="KUM59259.1"/>
    </source>
</evidence>
<evidence type="ECO:0000313" key="3">
    <source>
        <dbReference type="Proteomes" id="UP000055045"/>
    </source>
</evidence>
<evidence type="ECO:0000256" key="1">
    <source>
        <dbReference type="SAM" id="MobiDB-lite"/>
    </source>
</evidence>
<protein>
    <submittedName>
        <fullName evidence="2">Uncharacterized protein</fullName>
    </submittedName>
</protein>
<name>A0A101MES7_PENFR</name>
<organism evidence="2 3">
    <name type="scientific">Penicillium freii</name>
    <dbReference type="NCBI Taxonomy" id="48697"/>
    <lineage>
        <taxon>Eukaryota</taxon>
        <taxon>Fungi</taxon>
        <taxon>Dikarya</taxon>
        <taxon>Ascomycota</taxon>
        <taxon>Pezizomycotina</taxon>
        <taxon>Eurotiomycetes</taxon>
        <taxon>Eurotiomycetidae</taxon>
        <taxon>Eurotiales</taxon>
        <taxon>Aspergillaceae</taxon>
        <taxon>Penicillium</taxon>
    </lineage>
</organism>
<reference evidence="2 3" key="1">
    <citation type="submission" date="2015-10" db="EMBL/GenBank/DDBJ databases">
        <title>Genome sequencing of Penicillium freii.</title>
        <authorList>
            <person name="Nguyen H.D."/>
            <person name="Visagie C.M."/>
            <person name="Seifert K.A."/>
        </authorList>
    </citation>
    <scope>NUCLEOTIDE SEQUENCE [LARGE SCALE GENOMIC DNA]</scope>
    <source>
        <strain evidence="2 3">DAOM 242723</strain>
    </source>
</reference>
<gene>
    <name evidence="2" type="ORF">ACN42_g7871</name>
</gene>